<name>A0A1G7BE31_9RHOB</name>
<proteinExistence type="predicted"/>
<accession>A0A1G7BE31</accession>
<dbReference type="Proteomes" id="UP000199344">
    <property type="component" value="Unassembled WGS sequence"/>
</dbReference>
<keyword evidence="3" id="KW-1185">Reference proteome</keyword>
<protein>
    <submittedName>
        <fullName evidence="2">Uncharacterized protein</fullName>
    </submittedName>
</protein>
<evidence type="ECO:0000256" key="1">
    <source>
        <dbReference type="SAM" id="MobiDB-lite"/>
    </source>
</evidence>
<gene>
    <name evidence="2" type="ORF">SAMN05421538_10563</name>
</gene>
<dbReference type="AlphaFoldDB" id="A0A1G7BE31"/>
<reference evidence="2 3" key="1">
    <citation type="submission" date="2016-10" db="EMBL/GenBank/DDBJ databases">
        <authorList>
            <person name="de Groot N.N."/>
        </authorList>
    </citation>
    <scope>NUCLEOTIDE SEQUENCE [LARGE SCALE GENOMIC DNA]</scope>
    <source>
        <strain evidence="2 3">DSM 22220</strain>
    </source>
</reference>
<organism evidence="2 3">
    <name type="scientific">Paracoccus isoporae</name>
    <dbReference type="NCBI Taxonomy" id="591205"/>
    <lineage>
        <taxon>Bacteria</taxon>
        <taxon>Pseudomonadati</taxon>
        <taxon>Pseudomonadota</taxon>
        <taxon>Alphaproteobacteria</taxon>
        <taxon>Rhodobacterales</taxon>
        <taxon>Paracoccaceae</taxon>
        <taxon>Paracoccus</taxon>
    </lineage>
</organism>
<sequence length="41" mass="4494">MCQAGPGTAEREAGLLRQAHMRVPAPDVTTWSDFARSDRAH</sequence>
<dbReference type="EMBL" id="FNAH01000005">
    <property type="protein sequence ID" value="SDE25197.1"/>
    <property type="molecule type" value="Genomic_DNA"/>
</dbReference>
<evidence type="ECO:0000313" key="2">
    <source>
        <dbReference type="EMBL" id="SDE25197.1"/>
    </source>
</evidence>
<feature type="region of interest" description="Disordered" evidence="1">
    <location>
        <begin position="1"/>
        <end position="41"/>
    </location>
</feature>
<evidence type="ECO:0000313" key="3">
    <source>
        <dbReference type="Proteomes" id="UP000199344"/>
    </source>
</evidence>